<reference evidence="1 2" key="1">
    <citation type="submission" date="2019-03" db="EMBL/GenBank/DDBJ databases">
        <authorList>
            <person name="Kim H."/>
            <person name="Yu S.-M."/>
        </authorList>
    </citation>
    <scope>NUCLEOTIDE SEQUENCE [LARGE SCALE GENOMIC DNA]</scope>
    <source>
        <strain evidence="1 2">NBC122</strain>
    </source>
</reference>
<proteinExistence type="predicted"/>
<name>A0A4P6ZID7_9FLAO</name>
<dbReference type="Proteomes" id="UP000294419">
    <property type="component" value="Chromosome"/>
</dbReference>
<gene>
    <name evidence="1" type="ORF">NBC122_02750</name>
</gene>
<accession>A0A4P6ZID7</accession>
<dbReference type="KEGG" id="csal:NBC122_02750"/>
<protein>
    <submittedName>
        <fullName evidence="1">Uncharacterized protein</fullName>
    </submittedName>
</protein>
<dbReference type="AlphaFoldDB" id="A0A4P6ZID7"/>
<keyword evidence="2" id="KW-1185">Reference proteome</keyword>
<dbReference type="EMBL" id="CP037954">
    <property type="protein sequence ID" value="QBO59551.1"/>
    <property type="molecule type" value="Genomic_DNA"/>
</dbReference>
<evidence type="ECO:0000313" key="1">
    <source>
        <dbReference type="EMBL" id="QBO59551.1"/>
    </source>
</evidence>
<sequence length="119" mass="13103">MLIQPSCSLAESLSKQDLFINSIIAQLGASLLLNLLKTGMTKNKGSFLNLQNFKSQPFTIDSFFNCRGQKPLAFGEKSAATAAPFTSPPIAVVGYLWDTRYPNTFCREIIIGIKIQDIN</sequence>
<dbReference type="OrthoDB" id="5298642at2"/>
<organism evidence="1 2">
    <name type="scientific">Chryseobacterium salivictor</name>
    <dbReference type="NCBI Taxonomy" id="2547600"/>
    <lineage>
        <taxon>Bacteria</taxon>
        <taxon>Pseudomonadati</taxon>
        <taxon>Bacteroidota</taxon>
        <taxon>Flavobacteriia</taxon>
        <taxon>Flavobacteriales</taxon>
        <taxon>Weeksellaceae</taxon>
        <taxon>Chryseobacterium group</taxon>
        <taxon>Chryseobacterium</taxon>
    </lineage>
</organism>
<evidence type="ECO:0000313" key="2">
    <source>
        <dbReference type="Proteomes" id="UP000294419"/>
    </source>
</evidence>